<keyword evidence="2 4" id="KW-0413">Isomerase</keyword>
<dbReference type="HAMAP" id="MF_01601">
    <property type="entry name" value="Heptose_epimerase"/>
    <property type="match status" value="1"/>
</dbReference>
<dbReference type="EMBL" id="JYNY01000372">
    <property type="protein sequence ID" value="KJJ84377.1"/>
    <property type="molecule type" value="Genomic_DNA"/>
</dbReference>
<dbReference type="PATRIC" id="fig|1609969.3.peg.1966"/>
<sequence length="325" mass="37470">MIVVTGAAGFIGSCLLWQLNKAGIEDIVAVDILDNTEKWRNLTGKRFKDYFQKDEFLSLVLEEKLPKPKAIFHIGACSSTTLLDADYFIKNNYEYSKTLAKWAFKHGAYFFYASSAATYGNGEKGYNDNDDATPFLMPLNMYGYSKLLFDNWILNETKNFTDSAKKVTGFRFFNVFGPNEYHKADMMSVVCKTFNSARYKGRIQLFKSYKPEYADGEQKRDFVYVKDVVMVMNYFFNNPVRGIFNLGTGASRTWNDLARAVFKALGKASVIEYIDMPEYLRPKYQYFTQANLDNLRNIARCAHKFMSLEDAIKDYAGYLKNNDYL</sequence>
<evidence type="ECO:0000256" key="2">
    <source>
        <dbReference type="ARBA" id="ARBA00023235"/>
    </source>
</evidence>
<feature type="binding site" evidence="4">
    <location>
        <begin position="31"/>
        <end position="32"/>
    </location>
    <ligand>
        <name>NADP(+)</name>
        <dbReference type="ChEBI" id="CHEBI:58349"/>
    </ligand>
</feature>
<comment type="pathway">
    <text evidence="4">Nucleotide-sugar biosynthesis; ADP-L-glycero-beta-D-manno-heptose biosynthesis; ADP-L-glycero-beta-D-manno-heptose from D-glycero-beta-D-manno-heptose 7-phosphate: step 4/4.</text>
</comment>
<feature type="binding site" evidence="4">
    <location>
        <position position="284"/>
    </location>
    <ligand>
        <name>substrate</name>
    </ligand>
</feature>
<dbReference type="EC" id="5.1.3.20" evidence="4"/>
<dbReference type="GO" id="GO:0050661">
    <property type="term" value="F:NADP binding"/>
    <property type="evidence" value="ECO:0007669"/>
    <property type="project" value="InterPro"/>
</dbReference>
<comment type="function">
    <text evidence="4">Catalyzes the interconversion between ADP-D-glycero-beta-D-manno-heptose and ADP-L-glycero-beta-D-manno-heptose via an epimerization at carbon 6 of the heptose.</text>
</comment>
<comment type="caution">
    <text evidence="6">The sequence shown here is derived from an EMBL/GenBank/DDBJ whole genome shotgun (WGS) entry which is preliminary data.</text>
</comment>
<evidence type="ECO:0000313" key="7">
    <source>
        <dbReference type="Proteomes" id="UP000033428"/>
    </source>
</evidence>
<accession>A0A0F0CMA5</accession>
<feature type="binding site" evidence="4">
    <location>
        <position position="38"/>
    </location>
    <ligand>
        <name>NADP(+)</name>
        <dbReference type="ChEBI" id="CHEBI:58349"/>
    </ligand>
</feature>
<keyword evidence="7" id="KW-1185">Reference proteome</keyword>
<dbReference type="GO" id="GO:0097171">
    <property type="term" value="P:ADP-L-glycero-beta-D-manno-heptose biosynthetic process"/>
    <property type="evidence" value="ECO:0007669"/>
    <property type="project" value="UniProtKB-UniPathway"/>
</dbReference>
<name>A0A0F0CMA5_9BACT</name>
<feature type="binding site" evidence="4">
    <location>
        <position position="220"/>
    </location>
    <ligand>
        <name>substrate</name>
    </ligand>
</feature>
<dbReference type="NCBIfam" id="TIGR02197">
    <property type="entry name" value="heptose_epim"/>
    <property type="match status" value="1"/>
</dbReference>
<dbReference type="GO" id="GO:0008712">
    <property type="term" value="F:ADP-glyceromanno-heptose 6-epimerase activity"/>
    <property type="evidence" value="ECO:0007669"/>
    <property type="project" value="UniProtKB-UniRule"/>
</dbReference>
<dbReference type="CDD" id="cd05248">
    <property type="entry name" value="ADP_GME_SDR_e"/>
    <property type="match status" value="1"/>
</dbReference>
<feature type="binding site" evidence="4">
    <location>
        <begin position="74"/>
        <end position="78"/>
    </location>
    <ligand>
        <name>NADP(+)</name>
        <dbReference type="ChEBI" id="CHEBI:58349"/>
    </ligand>
</feature>
<organism evidence="6 7">
    <name type="scientific">Candidatus Omnitrophus magneticus</name>
    <dbReference type="NCBI Taxonomy" id="1609969"/>
    <lineage>
        <taxon>Bacteria</taxon>
        <taxon>Pseudomonadati</taxon>
        <taxon>Candidatus Omnitrophota</taxon>
        <taxon>Candidatus Omnitrophus</taxon>
    </lineage>
</organism>
<feature type="binding site" evidence="4">
    <location>
        <position position="175"/>
    </location>
    <ligand>
        <name>NADP(+)</name>
        <dbReference type="ChEBI" id="CHEBI:58349"/>
    </ligand>
</feature>
<reference evidence="6 7" key="1">
    <citation type="submission" date="2015-02" db="EMBL/GenBank/DDBJ databases">
        <title>Single-cell genomics of uncultivated deep-branching MTB reveals a conserved set of magnetosome genes.</title>
        <authorList>
            <person name="Kolinko S."/>
            <person name="Richter M."/>
            <person name="Glockner F.O."/>
            <person name="Brachmann A."/>
            <person name="Schuler D."/>
        </authorList>
    </citation>
    <scope>NUCLEOTIDE SEQUENCE [LARGE SCALE GENOMIC DNA]</scope>
    <source>
        <strain evidence="6">SKK-01</strain>
    </source>
</reference>
<feature type="binding site" evidence="4">
    <location>
        <begin position="10"/>
        <end position="11"/>
    </location>
    <ligand>
        <name>NADP(+)</name>
        <dbReference type="ChEBI" id="CHEBI:58349"/>
    </ligand>
</feature>
<feature type="binding site" evidence="4">
    <location>
        <position position="91"/>
    </location>
    <ligand>
        <name>NADP(+)</name>
        <dbReference type="ChEBI" id="CHEBI:58349"/>
    </ligand>
</feature>
<dbReference type="InterPro" id="IPR036291">
    <property type="entry name" value="NAD(P)-bd_dom_sf"/>
</dbReference>
<proteinExistence type="inferred from homology"/>
<keyword evidence="3 4" id="KW-0119">Carbohydrate metabolism</keyword>
<dbReference type="Proteomes" id="UP000033428">
    <property type="component" value="Unassembled WGS sequence"/>
</dbReference>
<dbReference type="PANTHER" id="PTHR43103:SF3">
    <property type="entry name" value="ADP-L-GLYCERO-D-MANNO-HEPTOSE-6-EPIMERASE"/>
    <property type="match status" value="1"/>
</dbReference>
<gene>
    <name evidence="4" type="primary">hldD</name>
    <name evidence="6" type="ORF">OMAG_001840</name>
</gene>
<feature type="binding site" evidence="4">
    <location>
        <position position="174"/>
    </location>
    <ligand>
        <name>substrate</name>
    </ligand>
</feature>
<dbReference type="Gene3D" id="3.40.50.720">
    <property type="entry name" value="NAD(P)-binding Rossmann-like Domain"/>
    <property type="match status" value="1"/>
</dbReference>
<keyword evidence="1 4" id="KW-0521">NADP</keyword>
<protein>
    <recommendedName>
        <fullName evidence="4">ADP-L-glycero-D-manno-heptose-6-epimerase</fullName>
        <ecNumber evidence="4">5.1.3.20</ecNumber>
    </recommendedName>
    <alternativeName>
        <fullName evidence="4">ADP-L-glycero-beta-D-manno-heptose-6-epimerase</fullName>
        <shortName evidence="4">ADP-glyceromanno-heptose 6-epimerase</shortName>
        <shortName evidence="4">ADP-hep 6-epimerase</shortName>
        <shortName evidence="4">AGME</shortName>
    </alternativeName>
</protein>
<comment type="similarity">
    <text evidence="4">Belongs to the NAD(P)-dependent epimerase/dehydratase family. HldD subfamily.</text>
</comment>
<feature type="domain" description="NAD-dependent epimerase/dehydratase" evidence="5">
    <location>
        <begin position="2"/>
        <end position="247"/>
    </location>
</feature>
<dbReference type="UniPathway" id="UPA00356">
    <property type="reaction ID" value="UER00440"/>
</dbReference>
<feature type="active site" description="Proton acceptor" evidence="4">
    <location>
        <position position="183"/>
    </location>
</feature>
<comment type="cofactor">
    <cofactor evidence="4">
        <name>NADP(+)</name>
        <dbReference type="ChEBI" id="CHEBI:58349"/>
    </cofactor>
    <text evidence="4">Binds 1 NADP(+) per subunit.</text>
</comment>
<feature type="binding site" evidence="4">
    <location>
        <position position="146"/>
    </location>
    <ligand>
        <name>NADP(+)</name>
        <dbReference type="ChEBI" id="CHEBI:58349"/>
    </ligand>
</feature>
<feature type="binding site" evidence="4">
    <location>
        <begin position="206"/>
        <end position="209"/>
    </location>
    <ligand>
        <name>substrate</name>
    </ligand>
</feature>
<dbReference type="Gene3D" id="3.90.25.10">
    <property type="entry name" value="UDP-galactose 4-epimerase, domain 1"/>
    <property type="match status" value="1"/>
</dbReference>
<evidence type="ECO:0000259" key="5">
    <source>
        <dbReference type="Pfam" id="PF01370"/>
    </source>
</evidence>
<dbReference type="Pfam" id="PF01370">
    <property type="entry name" value="Epimerase"/>
    <property type="match status" value="1"/>
</dbReference>
<feature type="binding site" evidence="4">
    <location>
        <position position="192"/>
    </location>
    <ligand>
        <name>substrate</name>
    </ligand>
</feature>
<evidence type="ECO:0000256" key="1">
    <source>
        <dbReference type="ARBA" id="ARBA00022857"/>
    </source>
</evidence>
<comment type="subunit">
    <text evidence="4">Homopentamer.</text>
</comment>
<evidence type="ECO:0000256" key="4">
    <source>
        <dbReference type="HAMAP-Rule" id="MF_01601"/>
    </source>
</evidence>
<feature type="binding site" evidence="4">
    <location>
        <position position="53"/>
    </location>
    <ligand>
        <name>NADP(+)</name>
        <dbReference type="ChEBI" id="CHEBI:58349"/>
    </ligand>
</feature>
<feature type="binding site" evidence="4">
    <location>
        <position position="185"/>
    </location>
    <ligand>
        <name>substrate</name>
    </ligand>
</feature>
<evidence type="ECO:0000256" key="3">
    <source>
        <dbReference type="ARBA" id="ARBA00023277"/>
    </source>
</evidence>
<dbReference type="GO" id="GO:0005975">
    <property type="term" value="P:carbohydrate metabolic process"/>
    <property type="evidence" value="ECO:0007669"/>
    <property type="project" value="UniProtKB-UniRule"/>
</dbReference>
<dbReference type="AlphaFoldDB" id="A0A0F0CMA5"/>
<dbReference type="InterPro" id="IPR011912">
    <property type="entry name" value="Heptose_epim"/>
</dbReference>
<dbReference type="InterPro" id="IPR001509">
    <property type="entry name" value="Epimerase_deHydtase"/>
</dbReference>
<comment type="domain">
    <text evidence="4">Contains a large N-terminal NADP-binding domain, and a smaller C-terminal substrate-binding domain.</text>
</comment>
<dbReference type="SUPFAM" id="SSF51735">
    <property type="entry name" value="NAD(P)-binding Rossmann-fold domains"/>
    <property type="match status" value="1"/>
</dbReference>
<dbReference type="PANTHER" id="PTHR43103">
    <property type="entry name" value="NUCLEOSIDE-DIPHOSPHATE-SUGAR EPIMERASE"/>
    <property type="match status" value="1"/>
</dbReference>
<evidence type="ECO:0000313" key="6">
    <source>
        <dbReference type="EMBL" id="KJJ84377.1"/>
    </source>
</evidence>
<comment type="catalytic activity">
    <reaction evidence="4">
        <text>ADP-D-glycero-beta-D-manno-heptose = ADP-L-glycero-beta-D-manno-heptose</text>
        <dbReference type="Rhea" id="RHEA:17577"/>
        <dbReference type="ChEBI" id="CHEBI:59967"/>
        <dbReference type="ChEBI" id="CHEBI:61506"/>
        <dbReference type="EC" id="5.1.3.20"/>
    </reaction>
</comment>
<feature type="active site" description="Proton acceptor" evidence="4">
    <location>
        <position position="142"/>
    </location>
</feature>
<feature type="binding site" evidence="4">
    <location>
        <position position="183"/>
    </location>
    <ligand>
        <name>NADP(+)</name>
        <dbReference type="ChEBI" id="CHEBI:58349"/>
    </ligand>
</feature>